<protein>
    <submittedName>
        <fullName evidence="1">Uncharacterized protein</fullName>
    </submittedName>
</protein>
<dbReference type="EMBL" id="CM020618">
    <property type="protein sequence ID" value="KAK1862396.1"/>
    <property type="molecule type" value="Genomic_DNA"/>
</dbReference>
<accession>A0ACC3BWI8</accession>
<dbReference type="Proteomes" id="UP000798662">
    <property type="component" value="Chromosome 1"/>
</dbReference>
<gene>
    <name evidence="1" type="ORF">I4F81_004970</name>
</gene>
<evidence type="ECO:0000313" key="1">
    <source>
        <dbReference type="EMBL" id="KAK1862396.1"/>
    </source>
</evidence>
<evidence type="ECO:0000313" key="2">
    <source>
        <dbReference type="Proteomes" id="UP000798662"/>
    </source>
</evidence>
<keyword evidence="2" id="KW-1185">Reference proteome</keyword>
<proteinExistence type="predicted"/>
<sequence length="130" mass="13622">MADKGGEPPVATSAVLYAAARELSRVCSRVNADYLACKAKDENPAACLAEGERVQRCSLNLIKELSTQCPSELTGYAACIDRQASEEYMFERCRPEQAALAGCRTAAARVPAAGAAAAPVVAAASAEERK</sequence>
<name>A0ACC3BWI8_PYRYE</name>
<reference evidence="1" key="1">
    <citation type="submission" date="2019-11" db="EMBL/GenBank/DDBJ databases">
        <title>Nori genome reveals adaptations in red seaweeds to the harsh intertidal environment.</title>
        <authorList>
            <person name="Wang D."/>
            <person name="Mao Y."/>
        </authorList>
    </citation>
    <scope>NUCLEOTIDE SEQUENCE</scope>
    <source>
        <tissue evidence="1">Gametophyte</tissue>
    </source>
</reference>
<comment type="caution">
    <text evidence="1">The sequence shown here is derived from an EMBL/GenBank/DDBJ whole genome shotgun (WGS) entry which is preliminary data.</text>
</comment>
<organism evidence="1 2">
    <name type="scientific">Pyropia yezoensis</name>
    <name type="common">Susabi-nori</name>
    <name type="synonym">Porphyra yezoensis</name>
    <dbReference type="NCBI Taxonomy" id="2788"/>
    <lineage>
        <taxon>Eukaryota</taxon>
        <taxon>Rhodophyta</taxon>
        <taxon>Bangiophyceae</taxon>
        <taxon>Bangiales</taxon>
        <taxon>Bangiaceae</taxon>
        <taxon>Pyropia</taxon>
    </lineage>
</organism>